<dbReference type="SMART" id="SM00852">
    <property type="entry name" value="MoCF_biosynth"/>
    <property type="match status" value="1"/>
</dbReference>
<dbReference type="InterPro" id="IPR036425">
    <property type="entry name" value="MoaB/Mog-like_dom_sf"/>
</dbReference>
<dbReference type="PANTHER" id="PTHR13939:SF0">
    <property type="entry name" value="NMN AMIDOHYDROLASE-LIKE PROTEIN YFAY"/>
    <property type="match status" value="1"/>
</dbReference>
<dbReference type="InterPro" id="IPR001453">
    <property type="entry name" value="MoaB/Mog_dom"/>
</dbReference>
<evidence type="ECO:0000313" key="2">
    <source>
        <dbReference type="EnsemblProtists" id="PYU1_T005727"/>
    </source>
</evidence>
<dbReference type="Pfam" id="PF00994">
    <property type="entry name" value="MoCF_biosynth"/>
    <property type="match status" value="1"/>
</dbReference>
<protein>
    <recommendedName>
        <fullName evidence="1">MoaB/Mog domain-containing protein</fullName>
    </recommendedName>
</protein>
<dbReference type="Pfam" id="PF24102">
    <property type="entry name" value="FLAD1_M"/>
    <property type="match status" value="1"/>
</dbReference>
<dbReference type="EMBL" id="GL376573">
    <property type="status" value="NOT_ANNOTATED_CDS"/>
    <property type="molecule type" value="Genomic_DNA"/>
</dbReference>
<proteinExistence type="predicted"/>
<dbReference type="HOGENOM" id="CLU_030805_0_2_1"/>
<feature type="domain" description="MoaB/Mog" evidence="1">
    <location>
        <begin position="45"/>
        <end position="215"/>
    </location>
</feature>
<evidence type="ECO:0000313" key="3">
    <source>
        <dbReference type="Proteomes" id="UP000019132"/>
    </source>
</evidence>
<evidence type="ECO:0000259" key="1">
    <source>
        <dbReference type="SMART" id="SM00852"/>
    </source>
</evidence>
<name>K3WL85_GLOUD</name>
<dbReference type="VEuPathDB" id="FungiDB:PYU1_G005716"/>
<reference evidence="3" key="1">
    <citation type="journal article" date="2010" name="Genome Biol.">
        <title>Genome sequence of the necrotrophic plant pathogen Pythium ultimum reveals original pathogenicity mechanisms and effector repertoire.</title>
        <authorList>
            <person name="Levesque C.A."/>
            <person name="Brouwer H."/>
            <person name="Cano L."/>
            <person name="Hamilton J.P."/>
            <person name="Holt C."/>
            <person name="Huitema E."/>
            <person name="Raffaele S."/>
            <person name="Robideau G.P."/>
            <person name="Thines M."/>
            <person name="Win J."/>
            <person name="Zerillo M.M."/>
            <person name="Beakes G.W."/>
            <person name="Boore J.L."/>
            <person name="Busam D."/>
            <person name="Dumas B."/>
            <person name="Ferriera S."/>
            <person name="Fuerstenberg S.I."/>
            <person name="Gachon C.M."/>
            <person name="Gaulin E."/>
            <person name="Govers F."/>
            <person name="Grenville-Briggs L."/>
            <person name="Horner N."/>
            <person name="Hostetler J."/>
            <person name="Jiang R.H."/>
            <person name="Johnson J."/>
            <person name="Krajaejun T."/>
            <person name="Lin H."/>
            <person name="Meijer H.J."/>
            <person name="Moore B."/>
            <person name="Morris P."/>
            <person name="Phuntmart V."/>
            <person name="Puiu D."/>
            <person name="Shetty J."/>
            <person name="Stajich J.E."/>
            <person name="Tripathy S."/>
            <person name="Wawra S."/>
            <person name="van West P."/>
            <person name="Whitty B.R."/>
            <person name="Coutinho P.M."/>
            <person name="Henrissat B."/>
            <person name="Martin F."/>
            <person name="Thomas P.D."/>
            <person name="Tyler B.M."/>
            <person name="De Vries R.P."/>
            <person name="Kamoun S."/>
            <person name="Yandell M."/>
            <person name="Tisserat N."/>
            <person name="Buell C.R."/>
        </authorList>
    </citation>
    <scope>NUCLEOTIDE SEQUENCE</scope>
    <source>
        <strain evidence="3">DAOM:BR144</strain>
    </source>
</reference>
<reference evidence="2" key="3">
    <citation type="submission" date="2015-02" db="UniProtKB">
        <authorList>
            <consortium name="EnsemblProtists"/>
        </authorList>
    </citation>
    <scope>IDENTIFICATION</scope>
    <source>
        <strain evidence="2">DAOM BR144</strain>
    </source>
</reference>
<dbReference type="PANTHER" id="PTHR13939">
    <property type="entry name" value="NICOTINAMIDE-NUCLEOTIDE AMIDOHYDROLASE PNCC"/>
    <property type="match status" value="1"/>
</dbReference>
<dbReference type="InterPro" id="IPR050101">
    <property type="entry name" value="CinA"/>
</dbReference>
<sequence length="296" mass="32655">MLRIQRLRVLPQRSFNALKQTWGSDSQCGSIRLLTTAAQDAPSAAICVIGNEVLTGKTHDTNSFFISKLMFQRGIDVKRIVVIPDEMETISSTVKELSDLVGPNGYVFTTGGIGPTHDDITYEGVAKAFGLGVELHQPTVDGLREYLVKQNRGHELNEDRLRMALLPVGCKILKTASWVPIALVHNVYVLPGIPSMVRDMLTYNEDHFVGVPIHRAIVHTHHYEGDIAKPMTAIQKKYPNVAIGSYVNLTLQNTGVKDESYNTRLTIESRDAQDVETVAAELMAISNGSRFDANAL</sequence>
<dbReference type="STRING" id="431595.K3WL85"/>
<dbReference type="Proteomes" id="UP000019132">
    <property type="component" value="Unassembled WGS sequence"/>
</dbReference>
<keyword evidence="3" id="KW-1185">Reference proteome</keyword>
<organism evidence="2 3">
    <name type="scientific">Globisporangium ultimum (strain ATCC 200006 / CBS 805.95 / DAOM BR144)</name>
    <name type="common">Pythium ultimum</name>
    <dbReference type="NCBI Taxonomy" id="431595"/>
    <lineage>
        <taxon>Eukaryota</taxon>
        <taxon>Sar</taxon>
        <taxon>Stramenopiles</taxon>
        <taxon>Oomycota</taxon>
        <taxon>Peronosporomycetes</taxon>
        <taxon>Pythiales</taxon>
        <taxon>Pythiaceae</taxon>
        <taxon>Globisporangium</taxon>
    </lineage>
</organism>
<reference evidence="3" key="2">
    <citation type="submission" date="2010-04" db="EMBL/GenBank/DDBJ databases">
        <authorList>
            <person name="Buell R."/>
            <person name="Hamilton J."/>
            <person name="Hostetler J."/>
        </authorList>
    </citation>
    <scope>NUCLEOTIDE SEQUENCE [LARGE SCALE GENOMIC DNA]</scope>
    <source>
        <strain evidence="3">DAOM:BR144</strain>
    </source>
</reference>
<dbReference type="OMA" id="EGWAPGC"/>
<dbReference type="EnsemblProtists" id="PYU1_T005727">
    <property type="protein sequence ID" value="PYU1_T005727"/>
    <property type="gene ID" value="PYU1_G005716"/>
</dbReference>
<dbReference type="SUPFAM" id="SSF53218">
    <property type="entry name" value="Molybdenum cofactor biosynthesis proteins"/>
    <property type="match status" value="1"/>
</dbReference>
<dbReference type="AlphaFoldDB" id="K3WL85"/>
<dbReference type="InParanoid" id="K3WL85"/>
<dbReference type="Gene3D" id="3.40.980.10">
    <property type="entry name" value="MoaB/Mog-like domain"/>
    <property type="match status" value="1"/>
</dbReference>
<accession>K3WL85</accession>
<dbReference type="InterPro" id="IPR056596">
    <property type="entry name" value="FLAD1_M"/>
</dbReference>
<dbReference type="eggNOG" id="KOG2644">
    <property type="taxonomic scope" value="Eukaryota"/>
</dbReference>
<dbReference type="CDD" id="cd00885">
    <property type="entry name" value="cinA"/>
    <property type="match status" value="1"/>
</dbReference>